<name>A0A371CJW5_9APHY</name>
<protein>
    <submittedName>
        <fullName evidence="1">Uncharacterized protein</fullName>
    </submittedName>
</protein>
<reference evidence="1 2" key="1">
    <citation type="journal article" date="2018" name="Biotechnol. Biofuels">
        <title>Integrative visual omics of the white-rot fungus Polyporus brumalis exposes the biotechnological potential of its oxidative enzymes for delignifying raw plant biomass.</title>
        <authorList>
            <person name="Miyauchi S."/>
            <person name="Rancon A."/>
            <person name="Drula E."/>
            <person name="Hage H."/>
            <person name="Chaduli D."/>
            <person name="Favel A."/>
            <person name="Grisel S."/>
            <person name="Henrissat B."/>
            <person name="Herpoel-Gimbert I."/>
            <person name="Ruiz-Duenas F.J."/>
            <person name="Chevret D."/>
            <person name="Hainaut M."/>
            <person name="Lin J."/>
            <person name="Wang M."/>
            <person name="Pangilinan J."/>
            <person name="Lipzen A."/>
            <person name="Lesage-Meessen L."/>
            <person name="Navarro D."/>
            <person name="Riley R."/>
            <person name="Grigoriev I.V."/>
            <person name="Zhou S."/>
            <person name="Raouche S."/>
            <person name="Rosso M.N."/>
        </authorList>
    </citation>
    <scope>NUCLEOTIDE SEQUENCE [LARGE SCALE GENOMIC DNA]</scope>
    <source>
        <strain evidence="1 2">BRFM 1820</strain>
    </source>
</reference>
<proteinExistence type="predicted"/>
<evidence type="ECO:0000313" key="1">
    <source>
        <dbReference type="EMBL" id="RDX40573.1"/>
    </source>
</evidence>
<dbReference type="Proteomes" id="UP000256964">
    <property type="component" value="Unassembled WGS sequence"/>
</dbReference>
<evidence type="ECO:0000313" key="2">
    <source>
        <dbReference type="Proteomes" id="UP000256964"/>
    </source>
</evidence>
<dbReference type="AlphaFoldDB" id="A0A371CJW5"/>
<sequence>MARDPRKADLRDFEQLRADYPMLRARPLFLEGLHVDALHHYGRFHLKAGQVYRIKAADEDEFVGKVKGLERYTPQDDCPTLALVTVVKMMTAAAVDRLLVEDLFLGEGEGRWAFTVPQGQYIETDSLMTVWETDLLEWLPVFSFEPTRRDMTLYPKPAAGRDWSRDDVKLSVRDDVEGTSYVLIEHVVSSLTHSLRRRVTNQVVQRRICTEKCWVGGQWRFAAGPWRCCVLCEYSQGRWYHQECLEEMGRPFSAEDARNAHRDEAATEGGLPAWINPLPDWNVADANDAYWETIRGMPIQRGYAAVGEPGLFSFERVLMAVRHEGRTPMNARGRVVELVMENTWKPADGLEDGAASMRRGMDALCLLDKWAQREDAHMYYRCPEGHVC</sequence>
<keyword evidence="2" id="KW-1185">Reference proteome</keyword>
<dbReference type="EMBL" id="KZ857547">
    <property type="protein sequence ID" value="RDX40573.1"/>
    <property type="molecule type" value="Genomic_DNA"/>
</dbReference>
<accession>A0A371CJW5</accession>
<dbReference type="OrthoDB" id="2763627at2759"/>
<gene>
    <name evidence="1" type="ORF">OH76DRAFT_1423612</name>
</gene>
<organism evidence="1 2">
    <name type="scientific">Lentinus brumalis</name>
    <dbReference type="NCBI Taxonomy" id="2498619"/>
    <lineage>
        <taxon>Eukaryota</taxon>
        <taxon>Fungi</taxon>
        <taxon>Dikarya</taxon>
        <taxon>Basidiomycota</taxon>
        <taxon>Agaricomycotina</taxon>
        <taxon>Agaricomycetes</taxon>
        <taxon>Polyporales</taxon>
        <taxon>Polyporaceae</taxon>
        <taxon>Lentinus</taxon>
    </lineage>
</organism>